<dbReference type="Gene3D" id="1.25.40.10">
    <property type="entry name" value="Tetratricopeptide repeat domain"/>
    <property type="match status" value="1"/>
</dbReference>
<evidence type="ECO:0000256" key="3">
    <source>
        <dbReference type="ARBA" id="ARBA00022553"/>
    </source>
</evidence>
<keyword evidence="13" id="KW-1185">Reference proteome</keyword>
<keyword evidence="3" id="KW-0597">Phosphoprotein</keyword>
<dbReference type="Pfam" id="PF07568">
    <property type="entry name" value="HisKA_2"/>
    <property type="match status" value="1"/>
</dbReference>
<proteinExistence type="predicted"/>
<dbReference type="SMART" id="SM00387">
    <property type="entry name" value="HATPase_c"/>
    <property type="match status" value="1"/>
</dbReference>
<dbReference type="InterPro" id="IPR003594">
    <property type="entry name" value="HATPase_dom"/>
</dbReference>
<gene>
    <name evidence="12" type="ORF">BD847_3309</name>
</gene>
<evidence type="ECO:0000313" key="12">
    <source>
        <dbReference type="EMBL" id="RED22679.1"/>
    </source>
</evidence>
<evidence type="ECO:0000256" key="7">
    <source>
        <dbReference type="ARBA" id="ARBA00022840"/>
    </source>
</evidence>
<name>A0A3D9FQB9_9FLAO</name>
<evidence type="ECO:0000256" key="6">
    <source>
        <dbReference type="ARBA" id="ARBA00022777"/>
    </source>
</evidence>
<evidence type="ECO:0000256" key="9">
    <source>
        <dbReference type="SAM" id="Coils"/>
    </source>
</evidence>
<dbReference type="RefSeq" id="WP_115889288.1">
    <property type="nucleotide sequence ID" value="NZ_QRDQ01000010.1"/>
</dbReference>
<sequence>MNFIPIISVKNHVRALFTVTFFILVNYSVPAQSKEDPNVLKSKIAKAGDTSQKVDLLLLLSAYYLNKDHEYKADLDEADVINGQARQLGTSLHYKTGIGKSILLNAQINREKGDPKNGLKKAKEALVYSKKNNLTELQANAYLELSMYGESLDERIKYKEMAIPLFIKLGAKAKQAGVLKETGELYLMNENEEKGMVLLKESLLLYQSIKFPHLQGVYNLLSDGYTHTGNFAEALKYALLAEKTALAVRDSSLQLSAIYNHVGMAYLNLQKKNNAAEYFYKGLEIAKKHKSADYVRVIGDNLCSTFILQKKGNDALKLLKEMQASYPSNDEQRQIKENYLFLGIYRVLNDNEKATVYYNKLVAYYGKYAEKSAENGMPILRSFARYHYQLKNYTDLYPILHRLDSLATASKNTIMLSDNYLIWFKADSSRGKYLDAIKHYQLYKNILDTIYKGETNRQINNLQIEFDTDKKDRNIELLTQQAKVQQIQIQKDNVVKYVFIGSVLVLILILGLLYNSFRIKKKKNEELEIKRQQINEQNELNKKMLIEKEWLLKEIHHRVKNNLQIVISLLNTQSAYLDNEDALLAIQNSQHRMYAMSLIHQKLYQSDNLSNIDMSWYIYELINYMKECYDTKGKINFVLEIESICLDVAQAVPMGLIINEAISNAIKYAFPNDRKGEILISFKNIEKNNCQLIIADNGVGLPENFNHAERDSLGMNLMTGLSDQIDGVFEMKNDNGLKIKITFNRNTEFETVVEDSEISSMIQ</sequence>
<feature type="repeat" description="TPR" evidence="8">
    <location>
        <begin position="256"/>
        <end position="289"/>
    </location>
</feature>
<dbReference type="InterPro" id="IPR011990">
    <property type="entry name" value="TPR-like_helical_dom_sf"/>
</dbReference>
<dbReference type="GO" id="GO:0004673">
    <property type="term" value="F:protein histidine kinase activity"/>
    <property type="evidence" value="ECO:0007669"/>
    <property type="project" value="UniProtKB-EC"/>
</dbReference>
<dbReference type="Gene3D" id="3.30.565.10">
    <property type="entry name" value="Histidine kinase-like ATPase, C-terminal domain"/>
    <property type="match status" value="1"/>
</dbReference>
<dbReference type="EMBL" id="QRDQ01000010">
    <property type="protein sequence ID" value="RED22679.1"/>
    <property type="molecule type" value="Genomic_DNA"/>
</dbReference>
<evidence type="ECO:0000256" key="2">
    <source>
        <dbReference type="ARBA" id="ARBA00012438"/>
    </source>
</evidence>
<dbReference type="Pfam" id="PF13581">
    <property type="entry name" value="HATPase_c_2"/>
    <property type="match status" value="1"/>
</dbReference>
<dbReference type="PANTHER" id="PTHR41523">
    <property type="entry name" value="TWO-COMPONENT SYSTEM SENSOR PROTEIN"/>
    <property type="match status" value="1"/>
</dbReference>
<evidence type="ECO:0000256" key="4">
    <source>
        <dbReference type="ARBA" id="ARBA00022679"/>
    </source>
</evidence>
<reference evidence="12 13" key="1">
    <citation type="submission" date="2018-07" db="EMBL/GenBank/DDBJ databases">
        <title>Genomic Encyclopedia of Archaeal and Bacterial Type Strains, Phase II (KMG-II): from individual species to whole genera.</title>
        <authorList>
            <person name="Goeker M."/>
        </authorList>
    </citation>
    <scope>NUCLEOTIDE SEQUENCE [LARGE SCALE GENOMIC DNA]</scope>
    <source>
        <strain evidence="12 13">DSM 25795</strain>
    </source>
</reference>
<dbReference type="PANTHER" id="PTHR41523:SF8">
    <property type="entry name" value="ETHYLENE RESPONSE SENSOR PROTEIN"/>
    <property type="match status" value="1"/>
</dbReference>
<dbReference type="InterPro" id="IPR011495">
    <property type="entry name" value="Sig_transdc_His_kin_sub2_dim/P"/>
</dbReference>
<feature type="domain" description="Histidine kinase/HSP90-like ATPase" evidence="11">
    <location>
        <begin position="649"/>
        <end position="747"/>
    </location>
</feature>
<dbReference type="OrthoDB" id="9767435at2"/>
<dbReference type="SUPFAM" id="SSF48452">
    <property type="entry name" value="TPR-like"/>
    <property type="match status" value="2"/>
</dbReference>
<evidence type="ECO:0000256" key="8">
    <source>
        <dbReference type="PROSITE-ProRule" id="PRU00339"/>
    </source>
</evidence>
<evidence type="ECO:0000313" key="13">
    <source>
        <dbReference type="Proteomes" id="UP000257004"/>
    </source>
</evidence>
<comment type="caution">
    <text evidence="12">The sequence shown here is derived from an EMBL/GenBank/DDBJ whole genome shotgun (WGS) entry which is preliminary data.</text>
</comment>
<keyword evidence="8" id="KW-0802">TPR repeat</keyword>
<keyword evidence="9" id="KW-0175">Coiled coil</keyword>
<dbReference type="PROSITE" id="PS50005">
    <property type="entry name" value="TPR"/>
    <property type="match status" value="1"/>
</dbReference>
<keyword evidence="6 12" id="KW-0418">Kinase</keyword>
<evidence type="ECO:0000256" key="10">
    <source>
        <dbReference type="SAM" id="Phobius"/>
    </source>
</evidence>
<feature type="transmembrane region" description="Helical" evidence="10">
    <location>
        <begin position="494"/>
        <end position="514"/>
    </location>
</feature>
<evidence type="ECO:0000259" key="11">
    <source>
        <dbReference type="SMART" id="SM00387"/>
    </source>
</evidence>
<keyword evidence="7" id="KW-0067">ATP-binding</keyword>
<dbReference type="InterPro" id="IPR036890">
    <property type="entry name" value="HATPase_C_sf"/>
</dbReference>
<feature type="coiled-coil region" evidence="9">
    <location>
        <begin position="517"/>
        <end position="547"/>
    </location>
</feature>
<evidence type="ECO:0000256" key="5">
    <source>
        <dbReference type="ARBA" id="ARBA00022741"/>
    </source>
</evidence>
<dbReference type="AlphaFoldDB" id="A0A3D9FQB9"/>
<keyword evidence="4" id="KW-0808">Transferase</keyword>
<keyword evidence="10" id="KW-0472">Membrane</keyword>
<evidence type="ECO:0000256" key="1">
    <source>
        <dbReference type="ARBA" id="ARBA00000085"/>
    </source>
</evidence>
<dbReference type="InterPro" id="IPR019734">
    <property type="entry name" value="TPR_rpt"/>
</dbReference>
<dbReference type="EC" id="2.7.13.3" evidence="2"/>
<protein>
    <recommendedName>
        <fullName evidence="2">histidine kinase</fullName>
        <ecNumber evidence="2">2.7.13.3</ecNumber>
    </recommendedName>
</protein>
<dbReference type="Gene3D" id="3.30.450.20">
    <property type="entry name" value="PAS domain"/>
    <property type="match status" value="1"/>
</dbReference>
<comment type="catalytic activity">
    <reaction evidence="1">
        <text>ATP + protein L-histidine = ADP + protein N-phospho-L-histidine.</text>
        <dbReference type="EC" id="2.7.13.3"/>
    </reaction>
</comment>
<dbReference type="Proteomes" id="UP000257004">
    <property type="component" value="Unassembled WGS sequence"/>
</dbReference>
<accession>A0A3D9FQB9</accession>
<keyword evidence="5" id="KW-0547">Nucleotide-binding</keyword>
<dbReference type="GO" id="GO:0005524">
    <property type="term" value="F:ATP binding"/>
    <property type="evidence" value="ECO:0007669"/>
    <property type="project" value="UniProtKB-KW"/>
</dbReference>
<keyword evidence="10" id="KW-1133">Transmembrane helix</keyword>
<keyword evidence="10" id="KW-0812">Transmembrane</keyword>
<organism evidence="12 13">
    <name type="scientific">Flavobacterium cutihirudinis</name>
    <dbReference type="NCBI Taxonomy" id="1265740"/>
    <lineage>
        <taxon>Bacteria</taxon>
        <taxon>Pseudomonadati</taxon>
        <taxon>Bacteroidota</taxon>
        <taxon>Flavobacteriia</taxon>
        <taxon>Flavobacteriales</taxon>
        <taxon>Flavobacteriaceae</taxon>
        <taxon>Flavobacterium</taxon>
    </lineage>
</organism>
<dbReference type="SUPFAM" id="SSF55874">
    <property type="entry name" value="ATPase domain of HSP90 chaperone/DNA topoisomerase II/histidine kinase"/>
    <property type="match status" value="1"/>
</dbReference>